<evidence type="ECO:0000313" key="1">
    <source>
        <dbReference type="EMBL" id="KAI3791961.1"/>
    </source>
</evidence>
<sequence>MAGSRRGGDGDNPSSTAKLNTRKPKKSSSVELIAGDKGFFVAATISRRSEIVSAGGEDERGQRGTEQNRRRTTPGIIGGPSLLVRPGLGLPSPT</sequence>
<name>A0ACB9H8W8_CICIN</name>
<proteinExistence type="predicted"/>
<dbReference type="EMBL" id="CM042009">
    <property type="protein sequence ID" value="KAI3791961.1"/>
    <property type="molecule type" value="Genomic_DNA"/>
</dbReference>
<reference evidence="1 2" key="2">
    <citation type="journal article" date="2022" name="Mol. Ecol. Resour.">
        <title>The genomes of chicory, endive, great burdock and yacon provide insights into Asteraceae paleo-polyploidization history and plant inulin production.</title>
        <authorList>
            <person name="Fan W."/>
            <person name="Wang S."/>
            <person name="Wang H."/>
            <person name="Wang A."/>
            <person name="Jiang F."/>
            <person name="Liu H."/>
            <person name="Zhao H."/>
            <person name="Xu D."/>
            <person name="Zhang Y."/>
        </authorList>
    </citation>
    <scope>NUCLEOTIDE SEQUENCE [LARGE SCALE GENOMIC DNA]</scope>
    <source>
        <strain evidence="2">cv. Punajuju</strain>
        <tissue evidence="1">Leaves</tissue>
    </source>
</reference>
<evidence type="ECO:0000313" key="2">
    <source>
        <dbReference type="Proteomes" id="UP001055811"/>
    </source>
</evidence>
<protein>
    <submittedName>
        <fullName evidence="1">Uncharacterized protein</fullName>
    </submittedName>
</protein>
<accession>A0ACB9H8W8</accession>
<organism evidence="1 2">
    <name type="scientific">Cichorium intybus</name>
    <name type="common">Chicory</name>
    <dbReference type="NCBI Taxonomy" id="13427"/>
    <lineage>
        <taxon>Eukaryota</taxon>
        <taxon>Viridiplantae</taxon>
        <taxon>Streptophyta</taxon>
        <taxon>Embryophyta</taxon>
        <taxon>Tracheophyta</taxon>
        <taxon>Spermatophyta</taxon>
        <taxon>Magnoliopsida</taxon>
        <taxon>eudicotyledons</taxon>
        <taxon>Gunneridae</taxon>
        <taxon>Pentapetalae</taxon>
        <taxon>asterids</taxon>
        <taxon>campanulids</taxon>
        <taxon>Asterales</taxon>
        <taxon>Asteraceae</taxon>
        <taxon>Cichorioideae</taxon>
        <taxon>Cichorieae</taxon>
        <taxon>Cichoriinae</taxon>
        <taxon>Cichorium</taxon>
    </lineage>
</organism>
<dbReference type="Proteomes" id="UP001055811">
    <property type="component" value="Linkage Group LG01"/>
</dbReference>
<keyword evidence="2" id="KW-1185">Reference proteome</keyword>
<reference evidence="2" key="1">
    <citation type="journal article" date="2022" name="Mol. Ecol. Resour.">
        <title>The genomes of chicory, endive, great burdock and yacon provide insights into Asteraceae palaeo-polyploidization history and plant inulin production.</title>
        <authorList>
            <person name="Fan W."/>
            <person name="Wang S."/>
            <person name="Wang H."/>
            <person name="Wang A."/>
            <person name="Jiang F."/>
            <person name="Liu H."/>
            <person name="Zhao H."/>
            <person name="Xu D."/>
            <person name="Zhang Y."/>
        </authorList>
    </citation>
    <scope>NUCLEOTIDE SEQUENCE [LARGE SCALE GENOMIC DNA]</scope>
    <source>
        <strain evidence="2">cv. Punajuju</strain>
    </source>
</reference>
<comment type="caution">
    <text evidence="1">The sequence shown here is derived from an EMBL/GenBank/DDBJ whole genome shotgun (WGS) entry which is preliminary data.</text>
</comment>
<gene>
    <name evidence="1" type="ORF">L2E82_05828</name>
</gene>